<dbReference type="Proteomes" id="UP000655659">
    <property type="component" value="Unassembled WGS sequence"/>
</dbReference>
<evidence type="ECO:0000313" key="9">
    <source>
        <dbReference type="EMBL" id="MBL6203398.1"/>
    </source>
</evidence>
<dbReference type="InterPro" id="IPR001702">
    <property type="entry name" value="Porin_Gram-ve"/>
</dbReference>
<evidence type="ECO:0000313" key="12">
    <source>
        <dbReference type="Proteomes" id="UP000534332"/>
    </source>
</evidence>
<accession>A0A0P7R7C9</accession>
<dbReference type="InterPro" id="IPR001897">
    <property type="entry name" value="Porin_gammaproteobac"/>
</dbReference>
<dbReference type="EMBL" id="AATCLQ010000077">
    <property type="protein sequence ID" value="EFJ6484534.1"/>
    <property type="molecule type" value="Genomic_DNA"/>
</dbReference>
<comment type="caution">
    <text evidence="10">The sequence shown here is derived from an EMBL/GenBank/DDBJ whole genome shotgun (WGS) entry which is preliminary data.</text>
</comment>
<dbReference type="EMBL" id="RRNI01000054">
    <property type="protein sequence ID" value="TJH15921.1"/>
    <property type="molecule type" value="Genomic_DNA"/>
</dbReference>
<dbReference type="CDD" id="cd00342">
    <property type="entry name" value="gram_neg_porins"/>
    <property type="match status" value="1"/>
</dbReference>
<name>A0A0P7R7C9_ECOLX</name>
<dbReference type="SUPFAM" id="SSF56935">
    <property type="entry name" value="Porins"/>
    <property type="match status" value="1"/>
</dbReference>
<evidence type="ECO:0000313" key="6">
    <source>
        <dbReference type="EMBL" id="EFG2163714.1"/>
    </source>
</evidence>
<dbReference type="Proteomes" id="UP000555763">
    <property type="component" value="Unassembled WGS sequence"/>
</dbReference>
<proteinExistence type="inferred from homology"/>
<evidence type="ECO:0000256" key="3">
    <source>
        <dbReference type="ARBA" id="ARBA00022729"/>
    </source>
</evidence>
<evidence type="ECO:0000256" key="2">
    <source>
        <dbReference type="ARBA" id="ARBA00007539"/>
    </source>
</evidence>
<dbReference type="InterPro" id="IPR050298">
    <property type="entry name" value="Gram-neg_bact_OMP"/>
</dbReference>
<dbReference type="Proteomes" id="UP000534332">
    <property type="component" value="Unassembled WGS sequence"/>
</dbReference>
<dbReference type="InterPro" id="IPR023614">
    <property type="entry name" value="Porin_dom_sf"/>
</dbReference>
<feature type="chain" id="PRO_5014236565" evidence="5">
    <location>
        <begin position="24"/>
        <end position="378"/>
    </location>
</feature>
<dbReference type="EMBL" id="AATLZG010000061">
    <property type="protein sequence ID" value="EFM8157280.1"/>
    <property type="molecule type" value="Genomic_DNA"/>
</dbReference>
<gene>
    <name evidence="7" type="ORF">A2J79_004973</name>
    <name evidence="8" type="ORF">A5U30_005054</name>
    <name evidence="6" type="ORF">BRV02_004881</name>
    <name evidence="10" type="ORF">C9160_25200</name>
    <name evidence="9" type="ORF">JNA68_09325</name>
</gene>
<keyword evidence="3 5" id="KW-0732">Signal</keyword>
<dbReference type="GO" id="GO:0009279">
    <property type="term" value="C:cell outer membrane"/>
    <property type="evidence" value="ECO:0007669"/>
    <property type="project" value="UniProtKB-SubCell"/>
</dbReference>
<dbReference type="Proteomes" id="UP000306700">
    <property type="component" value="Unassembled WGS sequence"/>
</dbReference>
<evidence type="ECO:0000313" key="8">
    <source>
        <dbReference type="EMBL" id="EFM8157280.1"/>
    </source>
</evidence>
<reference evidence="6 12" key="2">
    <citation type="submission" date="2020-02" db="EMBL/GenBank/DDBJ databases">
        <authorList>
            <person name="Ashton P.M."/>
            <person name="Dallman T."/>
            <person name="Nair S."/>
            <person name="De Pinna E."/>
            <person name="Peters T."/>
            <person name="Grant K."/>
        </authorList>
    </citation>
    <scope>NUCLEOTIDE SEQUENCE [LARGE SCALE GENOMIC DNA]</scope>
    <source>
        <strain evidence="6 12">188143</strain>
        <strain evidence="7">93335</strain>
    </source>
</reference>
<protein>
    <submittedName>
        <fullName evidence="10">Porin</fullName>
    </submittedName>
</protein>
<dbReference type="Proteomes" id="UP000711811">
    <property type="component" value="Unassembled WGS sequence"/>
</dbReference>
<dbReference type="Gene3D" id="2.40.160.10">
    <property type="entry name" value="Porin"/>
    <property type="match status" value="1"/>
</dbReference>
<dbReference type="EMBL" id="JAETYU010000009">
    <property type="protein sequence ID" value="MBL6203398.1"/>
    <property type="molecule type" value="Genomic_DNA"/>
</dbReference>
<evidence type="ECO:0000313" key="7">
    <source>
        <dbReference type="EMBL" id="EFJ6484534.1"/>
    </source>
</evidence>
<reference evidence="8 13" key="3">
    <citation type="submission" date="2020-02" db="EMBL/GenBank/DDBJ databases">
        <authorList>
            <consortium name="PulseNet: The National Subtyping Network for Foodborne Disease Surveillance"/>
            <person name="Tarr C.L."/>
            <person name="Trees E."/>
            <person name="Katz L.S."/>
            <person name="Carleton-Romer H.A."/>
            <person name="Stroika S."/>
            <person name="Kucerova Z."/>
            <person name="Roache K.F."/>
            <person name="Sabol A.L."/>
            <person name="Besser J."/>
            <person name="Gerner-Smidt P."/>
        </authorList>
    </citation>
    <scope>NUCLEOTIDE SEQUENCE [LARGE SCALE GENOMIC DNA]</scope>
    <source>
        <strain evidence="8 13">PNUSAE002719</strain>
    </source>
</reference>
<comment type="subcellular location">
    <subcellularLocation>
        <location evidence="1">Cell outer membrane</location>
        <topology evidence="1">Multi-pass membrane protein</topology>
    </subcellularLocation>
</comment>
<evidence type="ECO:0000313" key="11">
    <source>
        <dbReference type="Proteomes" id="UP000306700"/>
    </source>
</evidence>
<comment type="similarity">
    <text evidence="2">Belongs to the Gram-negative porin family.</text>
</comment>
<dbReference type="PANTHER" id="PTHR34501:SF2">
    <property type="entry name" value="OUTER MEMBRANE PORIN F-RELATED"/>
    <property type="match status" value="1"/>
</dbReference>
<evidence type="ECO:0000256" key="5">
    <source>
        <dbReference type="SAM" id="SignalP"/>
    </source>
</evidence>
<dbReference type="Pfam" id="PF00267">
    <property type="entry name" value="Porin_1"/>
    <property type="match status" value="1"/>
</dbReference>
<dbReference type="InterPro" id="IPR033900">
    <property type="entry name" value="Gram_neg_porin_domain"/>
</dbReference>
<dbReference type="RefSeq" id="WP_001228922.1">
    <property type="nucleotide sequence ID" value="NZ_BGDU01000120.1"/>
</dbReference>
<dbReference type="GO" id="GO:0034220">
    <property type="term" value="P:monoatomic ion transmembrane transport"/>
    <property type="evidence" value="ECO:0007669"/>
    <property type="project" value="InterPro"/>
</dbReference>
<evidence type="ECO:0000313" key="13">
    <source>
        <dbReference type="Proteomes" id="UP000555763"/>
    </source>
</evidence>
<reference evidence="10 11" key="1">
    <citation type="submission" date="2018-12" db="EMBL/GenBank/DDBJ databases">
        <title>Food and Water Safety Consortium.</title>
        <authorList>
            <person name="Tyson S."/>
            <person name="Peterson C.-L."/>
            <person name="Olson A."/>
            <person name="Tyler S."/>
            <person name="Cabral J."/>
            <person name="Lynch T."/>
            <person name="Knox N."/>
            <person name="Van Domselaar G."/>
            <person name="Graham M."/>
        </authorList>
    </citation>
    <scope>NUCLEOTIDE SEQUENCE [LARGE SCALE GENOMIC DNA]</scope>
    <source>
        <strain evidence="10 11">FWSEC0384</strain>
    </source>
</reference>
<dbReference type="AlphaFoldDB" id="A0A0P7R7C9"/>
<organism evidence="10 11">
    <name type="scientific">Escherichia coli</name>
    <dbReference type="NCBI Taxonomy" id="562"/>
    <lineage>
        <taxon>Bacteria</taxon>
        <taxon>Pseudomonadati</taxon>
        <taxon>Pseudomonadota</taxon>
        <taxon>Gammaproteobacteria</taxon>
        <taxon>Enterobacterales</taxon>
        <taxon>Enterobacteriaceae</taxon>
        <taxon>Escherichia</taxon>
    </lineage>
</organism>
<dbReference type="PRINTS" id="PR00183">
    <property type="entry name" value="ECOLIPORIN"/>
</dbReference>
<dbReference type="GO" id="GO:0015288">
    <property type="term" value="F:porin activity"/>
    <property type="evidence" value="ECO:0007669"/>
    <property type="project" value="InterPro"/>
</dbReference>
<dbReference type="PRINTS" id="PR00182">
    <property type="entry name" value="ECOLNEIPORIN"/>
</dbReference>
<keyword evidence="4" id="KW-0472">Membrane</keyword>
<evidence type="ECO:0000256" key="1">
    <source>
        <dbReference type="ARBA" id="ARBA00004571"/>
    </source>
</evidence>
<feature type="signal peptide" evidence="5">
    <location>
        <begin position="1"/>
        <end position="23"/>
    </location>
</feature>
<dbReference type="PANTHER" id="PTHR34501">
    <property type="entry name" value="PROTEIN YDDL-RELATED"/>
    <property type="match status" value="1"/>
</dbReference>
<evidence type="ECO:0000256" key="4">
    <source>
        <dbReference type="ARBA" id="ARBA00023136"/>
    </source>
</evidence>
<sequence>MRKLSMVVCSVVSALMLCEATQAAEIYNKDGNKLDFYGRVKARHYISDGSMDGDRTFARLGFKGETQINESLTGFGQWEYQFLGFKTESEVRNDKNRLAFAGIRHNILGSLDYGRNYGVAYDVGALTDVLPDFGGDSWTYSDNYMTGRTTGVLTWRNTDFFGLVDGLTFSAQYQGKNDRDNLLEANGDGYGFSVSYDYEGFGIVAAYTNADRTSLQEKEGRKRFMTSKDSEGKEVITPRWIAGGKHAEFAGVGVKYNDNDLYLAADYSETRNMTPFGSAGIADKARNIEVVAQYMFDFGLRPSLAYVQSKGMDVKGGIVNYGDQSLVEYIDVGANYFLNKNMSLLIDYKINLIDESEFTKKAGVATDNILAVGMMYQF</sequence>
<dbReference type="EMBL" id="AASSGK010000064">
    <property type="protein sequence ID" value="EFG2163714.1"/>
    <property type="molecule type" value="Genomic_DNA"/>
</dbReference>
<evidence type="ECO:0000313" key="10">
    <source>
        <dbReference type="EMBL" id="TJH15921.1"/>
    </source>
</evidence>
<reference evidence="9" key="4">
    <citation type="submission" date="2021-01" db="EMBL/GenBank/DDBJ databases">
        <title>Genomes of Escherichia coli STEC strains from raw meat-based diets for companion animals.</title>
        <authorList>
            <person name="Stevens M.J.A."/>
            <person name="Stephan R."/>
        </authorList>
    </citation>
    <scope>NUCLEOTIDE SEQUENCE</scope>
    <source>
        <strain evidence="9">ATC7-7</strain>
    </source>
</reference>